<keyword evidence="1" id="KW-0732">Signal</keyword>
<dbReference type="Proteomes" id="UP000289792">
    <property type="component" value="Unassembled WGS sequence"/>
</dbReference>
<dbReference type="OrthoDB" id="1418179at2"/>
<evidence type="ECO:0000256" key="1">
    <source>
        <dbReference type="SAM" id="SignalP"/>
    </source>
</evidence>
<name>A0A4Q0XB88_9FLAO</name>
<reference evidence="2 3" key="1">
    <citation type="submission" date="2019-01" db="EMBL/GenBank/DDBJ databases">
        <title>Genome sequence of the Antarctic species Gelidibacter gilvus ACAM 158(T).</title>
        <authorList>
            <person name="Bowman J.P."/>
        </authorList>
    </citation>
    <scope>NUCLEOTIDE SEQUENCE [LARGE SCALE GENOMIC DNA]</scope>
    <source>
        <strain evidence="2 3">IC158</strain>
    </source>
</reference>
<dbReference type="EMBL" id="SDDZ01000021">
    <property type="protein sequence ID" value="RXJ43796.1"/>
    <property type="molecule type" value="Genomic_DNA"/>
</dbReference>
<protein>
    <submittedName>
        <fullName evidence="2">Uncharacterized protein</fullName>
    </submittedName>
</protein>
<dbReference type="AlphaFoldDB" id="A0A4Q0XB88"/>
<organism evidence="2 3">
    <name type="scientific">Gelidibacter gilvus</name>
    <dbReference type="NCBI Taxonomy" id="59602"/>
    <lineage>
        <taxon>Bacteria</taxon>
        <taxon>Pseudomonadati</taxon>
        <taxon>Bacteroidota</taxon>
        <taxon>Flavobacteriia</taxon>
        <taxon>Flavobacteriales</taxon>
        <taxon>Flavobacteriaceae</taxon>
        <taxon>Gelidibacter</taxon>
    </lineage>
</organism>
<evidence type="ECO:0000313" key="3">
    <source>
        <dbReference type="Proteomes" id="UP000289792"/>
    </source>
</evidence>
<keyword evidence="3" id="KW-1185">Reference proteome</keyword>
<feature type="signal peptide" evidence="1">
    <location>
        <begin position="1"/>
        <end position="17"/>
    </location>
</feature>
<sequence>MKTYFIILFSISLVALGFSQTQPKVDDYPFGKSDVNVIIFPFGMENPIIIGTMSRSGDINFEFPKELPKISKETEENFMQDLVYTVFSVCDDGLRMISDKDNLPSFEAGVLSLSTSDNPYAGLIMAVSDVALIPWIEDPGYEEPLFGSYFELIYVPSAFKYEGECKQTRSSMSDDPDMEISYSFNLNLKAGFNFIEYKIESIHKTDPNVMASFPDKVSIISVEGIPNCKWVGKYF</sequence>
<feature type="chain" id="PRO_5020877822" evidence="1">
    <location>
        <begin position="18"/>
        <end position="235"/>
    </location>
</feature>
<evidence type="ECO:0000313" key="2">
    <source>
        <dbReference type="EMBL" id="RXJ43796.1"/>
    </source>
</evidence>
<dbReference type="RefSeq" id="WP_129019054.1">
    <property type="nucleotide sequence ID" value="NZ_SDDZ01000021.1"/>
</dbReference>
<proteinExistence type="predicted"/>
<gene>
    <name evidence="2" type="ORF">ESZ48_18820</name>
</gene>
<comment type="caution">
    <text evidence="2">The sequence shown here is derived from an EMBL/GenBank/DDBJ whole genome shotgun (WGS) entry which is preliminary data.</text>
</comment>
<accession>A0A4Q0XB88</accession>